<comment type="caution">
    <text evidence="1">The sequence shown here is derived from an EMBL/GenBank/DDBJ whole genome shotgun (WGS) entry which is preliminary data.</text>
</comment>
<protein>
    <submittedName>
        <fullName evidence="1">Uncharacterized protein</fullName>
    </submittedName>
</protein>
<reference evidence="1 2" key="1">
    <citation type="journal article" date="2023" name="J. Hered.">
        <title>Chromosome-level genome of the wood stork (Mycteria americana) provides insight into avian chromosome evolution.</title>
        <authorList>
            <person name="Flamio R. Jr."/>
            <person name="Ramstad K.M."/>
        </authorList>
    </citation>
    <scope>NUCLEOTIDE SEQUENCE [LARGE SCALE GENOMIC DNA]</scope>
    <source>
        <strain evidence="1">JAX WOST 10</strain>
    </source>
</reference>
<evidence type="ECO:0000313" key="1">
    <source>
        <dbReference type="EMBL" id="KAK4810420.1"/>
    </source>
</evidence>
<evidence type="ECO:0000313" key="2">
    <source>
        <dbReference type="Proteomes" id="UP001333110"/>
    </source>
</evidence>
<proteinExistence type="predicted"/>
<dbReference type="Proteomes" id="UP001333110">
    <property type="component" value="Unassembled WGS sequence"/>
</dbReference>
<dbReference type="PANTHER" id="PTHR33332">
    <property type="entry name" value="REVERSE TRANSCRIPTASE DOMAIN-CONTAINING PROTEIN"/>
    <property type="match status" value="1"/>
</dbReference>
<accession>A0AAN7MNJ7</accession>
<organism evidence="1 2">
    <name type="scientific">Mycteria americana</name>
    <name type="common">Wood stork</name>
    <dbReference type="NCBI Taxonomy" id="33587"/>
    <lineage>
        <taxon>Eukaryota</taxon>
        <taxon>Metazoa</taxon>
        <taxon>Chordata</taxon>
        <taxon>Craniata</taxon>
        <taxon>Vertebrata</taxon>
        <taxon>Euteleostomi</taxon>
        <taxon>Archelosauria</taxon>
        <taxon>Archosauria</taxon>
        <taxon>Dinosauria</taxon>
        <taxon>Saurischia</taxon>
        <taxon>Theropoda</taxon>
        <taxon>Coelurosauria</taxon>
        <taxon>Aves</taxon>
        <taxon>Neognathae</taxon>
        <taxon>Neoaves</taxon>
        <taxon>Aequornithes</taxon>
        <taxon>Ciconiiformes</taxon>
        <taxon>Ciconiidae</taxon>
        <taxon>Mycteria</taxon>
    </lineage>
</organism>
<keyword evidence="2" id="KW-1185">Reference proteome</keyword>
<dbReference type="EMBL" id="JAUNZN010000019">
    <property type="protein sequence ID" value="KAK4810420.1"/>
    <property type="molecule type" value="Genomic_DNA"/>
</dbReference>
<name>A0AAN7MNJ7_MYCAM</name>
<gene>
    <name evidence="1" type="ORF">QYF61_025527</name>
</gene>
<sequence length="120" mass="13670">MQSMYPFMCESLELSLNHPSLYAAQLESSFAEKGLEVRVDTKLTMSQQMCPCHNVILGCIRRSIASGSREAILSLHSALVRPHVEYCAQFWAPQCKRDMDILERVQQRATKMLKGLEHLT</sequence>
<dbReference type="AlphaFoldDB" id="A0AAN7MNJ7"/>